<dbReference type="GO" id="GO:0016788">
    <property type="term" value="F:hydrolase activity, acting on ester bonds"/>
    <property type="evidence" value="ECO:0007669"/>
    <property type="project" value="InterPro"/>
</dbReference>
<accession>F4CQS1</accession>
<reference evidence="5 6" key="1">
    <citation type="journal article" date="2011" name="J. Bacteriol.">
        <title>Genome sequence of the 1,4-dioxane-degrading Pseudonocardia dioxanivorans strain CB1190.</title>
        <authorList>
            <person name="Sales C.M."/>
            <person name="Mahendra S."/>
            <person name="Grostern A."/>
            <person name="Parales R.E."/>
            <person name="Goodwin L.A."/>
            <person name="Woyke T."/>
            <person name="Nolan M."/>
            <person name="Lapidus A."/>
            <person name="Chertkov O."/>
            <person name="Ovchinnikova G."/>
            <person name="Sczyrba A."/>
            <person name="Alvarez-Cohen L."/>
        </authorList>
    </citation>
    <scope>NUCLEOTIDE SEQUENCE [LARGE SCALE GENOMIC DNA]</scope>
    <source>
        <strain evidence="6">ATCC 55486 / DSM 44775 / JCM 13855 / CB1190</strain>
    </source>
</reference>
<dbReference type="eggNOG" id="COG0084">
    <property type="taxonomic scope" value="Bacteria"/>
</dbReference>
<dbReference type="Gene3D" id="3.20.20.140">
    <property type="entry name" value="Metal-dependent hydrolases"/>
    <property type="match status" value="1"/>
</dbReference>
<name>F4CQS1_PSEUX</name>
<feature type="binding site" evidence="3">
    <location>
        <position position="229"/>
    </location>
    <ligand>
        <name>a divalent metal cation</name>
        <dbReference type="ChEBI" id="CHEBI:60240"/>
        <label>1</label>
    </ligand>
</feature>
<dbReference type="GO" id="GO:0005829">
    <property type="term" value="C:cytosol"/>
    <property type="evidence" value="ECO:0007669"/>
    <property type="project" value="TreeGrafter"/>
</dbReference>
<dbReference type="InterPro" id="IPR018228">
    <property type="entry name" value="DNase_TatD-rel_CS"/>
</dbReference>
<sequence length="300" mass="32224">MPLTSRVSGPYGRRPRPEPPEPLPAPTVDAHTHLDACGCVTTDDVAAALDRAEAVGVTRVVTIADDLDAARWAVAAANSDSRVAAAVALHPTRTAAVSEADFAEIERLAADPRVVAVGETGLDFYWDHSPPAAQETWFRRHVDLAKRLGKPLMIHDRDAHADVLRVLREEGAPETVVFHCFSGDAAMARECVGAGYVLSFAGPVTFKNSHDLRAAAALVPEDRLLVETDAPFLTPHPHRGRSNEPYCLPWTVRGLAAVRGVSDERLADTAGRNAERVFRLGELPPVVPDLALGADGRRSP</sequence>
<dbReference type="Proteomes" id="UP000007809">
    <property type="component" value="Chromosome"/>
</dbReference>
<dbReference type="InterPro" id="IPR001130">
    <property type="entry name" value="TatD-like"/>
</dbReference>
<evidence type="ECO:0000313" key="5">
    <source>
        <dbReference type="EMBL" id="AEA23089.1"/>
    </source>
</evidence>
<dbReference type="Pfam" id="PF01026">
    <property type="entry name" value="TatD_DNase"/>
    <property type="match status" value="1"/>
</dbReference>
<dbReference type="SUPFAM" id="SSF51556">
    <property type="entry name" value="Metallo-dependent hydrolases"/>
    <property type="match status" value="1"/>
</dbReference>
<dbReference type="KEGG" id="pdx:Psed_0834"/>
<feature type="binding site" evidence="3">
    <location>
        <position position="179"/>
    </location>
    <ligand>
        <name>a divalent metal cation</name>
        <dbReference type="ChEBI" id="CHEBI:60240"/>
        <label>2</label>
    </ligand>
</feature>
<dbReference type="EMBL" id="CP002593">
    <property type="protein sequence ID" value="AEA23089.1"/>
    <property type="molecule type" value="Genomic_DNA"/>
</dbReference>
<gene>
    <name evidence="5" type="ordered locus">Psed_0834</name>
</gene>
<evidence type="ECO:0000256" key="4">
    <source>
        <dbReference type="SAM" id="MobiDB-lite"/>
    </source>
</evidence>
<dbReference type="PROSITE" id="PS01091">
    <property type="entry name" value="TATD_3"/>
    <property type="match status" value="1"/>
</dbReference>
<dbReference type="GO" id="GO:0004536">
    <property type="term" value="F:DNA nuclease activity"/>
    <property type="evidence" value="ECO:0007669"/>
    <property type="project" value="InterPro"/>
</dbReference>
<feature type="binding site" evidence="3">
    <location>
        <position position="155"/>
    </location>
    <ligand>
        <name>a divalent metal cation</name>
        <dbReference type="ChEBI" id="CHEBI:60240"/>
        <label>2</label>
    </ligand>
</feature>
<dbReference type="STRING" id="675635.Psed_0834"/>
<evidence type="ECO:0000256" key="1">
    <source>
        <dbReference type="ARBA" id="ARBA00022723"/>
    </source>
</evidence>
<keyword evidence="6" id="KW-1185">Reference proteome</keyword>
<dbReference type="CDD" id="cd01310">
    <property type="entry name" value="TatD_DNAse"/>
    <property type="match status" value="1"/>
</dbReference>
<dbReference type="FunFam" id="3.20.20.140:FF:000005">
    <property type="entry name" value="TatD family hydrolase"/>
    <property type="match status" value="1"/>
</dbReference>
<dbReference type="PIRSF" id="PIRSF005902">
    <property type="entry name" value="DNase_TatD"/>
    <property type="match status" value="1"/>
</dbReference>
<feature type="binding site" evidence="3">
    <location>
        <position position="31"/>
    </location>
    <ligand>
        <name>a divalent metal cation</name>
        <dbReference type="ChEBI" id="CHEBI:60240"/>
        <label>1</label>
    </ligand>
</feature>
<dbReference type="InterPro" id="IPR015991">
    <property type="entry name" value="TatD/YcfH-like"/>
</dbReference>
<keyword evidence="1 3" id="KW-0479">Metal-binding</keyword>
<protein>
    <submittedName>
        <fullName evidence="5">Hydrolase, TatD family</fullName>
    </submittedName>
</protein>
<dbReference type="PANTHER" id="PTHR46124:SF2">
    <property type="entry name" value="D-AMINOACYL-TRNA DEACYLASE"/>
    <property type="match status" value="1"/>
</dbReference>
<dbReference type="InterPro" id="IPR032466">
    <property type="entry name" value="Metal_Hydrolase"/>
</dbReference>
<feature type="binding site" evidence="3">
    <location>
        <position position="119"/>
    </location>
    <ligand>
        <name>a divalent metal cation</name>
        <dbReference type="ChEBI" id="CHEBI:60240"/>
        <label>1</label>
    </ligand>
</feature>
<proteinExistence type="predicted"/>
<dbReference type="PANTHER" id="PTHR46124">
    <property type="entry name" value="D-AMINOACYL-TRNA DEACYLASE"/>
    <property type="match status" value="1"/>
</dbReference>
<dbReference type="AlphaFoldDB" id="F4CQS1"/>
<evidence type="ECO:0000313" key="6">
    <source>
        <dbReference type="Proteomes" id="UP000007809"/>
    </source>
</evidence>
<evidence type="ECO:0000256" key="2">
    <source>
        <dbReference type="ARBA" id="ARBA00022801"/>
    </source>
</evidence>
<dbReference type="GO" id="GO:0046872">
    <property type="term" value="F:metal ion binding"/>
    <property type="evidence" value="ECO:0007669"/>
    <property type="project" value="UniProtKB-KW"/>
</dbReference>
<feature type="binding site" evidence="3">
    <location>
        <position position="33"/>
    </location>
    <ligand>
        <name>a divalent metal cation</name>
        <dbReference type="ChEBI" id="CHEBI:60240"/>
        <label>1</label>
    </ligand>
</feature>
<dbReference type="NCBIfam" id="TIGR00010">
    <property type="entry name" value="YchF/TatD family DNA exonuclease"/>
    <property type="match status" value="1"/>
</dbReference>
<keyword evidence="2 5" id="KW-0378">Hydrolase</keyword>
<evidence type="ECO:0000256" key="3">
    <source>
        <dbReference type="PIRSR" id="PIRSR005902-1"/>
    </source>
</evidence>
<dbReference type="HOGENOM" id="CLU_031506_4_3_11"/>
<organism evidence="5 6">
    <name type="scientific">Pseudonocardia dioxanivorans (strain ATCC 55486 / DSM 44775 / JCM 13855 / CB1190)</name>
    <dbReference type="NCBI Taxonomy" id="675635"/>
    <lineage>
        <taxon>Bacteria</taxon>
        <taxon>Bacillati</taxon>
        <taxon>Actinomycetota</taxon>
        <taxon>Actinomycetes</taxon>
        <taxon>Pseudonocardiales</taxon>
        <taxon>Pseudonocardiaceae</taxon>
        <taxon>Pseudonocardia</taxon>
    </lineage>
</organism>
<feature type="region of interest" description="Disordered" evidence="4">
    <location>
        <begin position="1"/>
        <end position="28"/>
    </location>
</feature>